<dbReference type="FunCoup" id="Q9HLU5">
    <property type="interactions" value="33"/>
</dbReference>
<dbReference type="RefSeq" id="WP_010900557.1">
    <property type="nucleotide sequence ID" value="NC_002578.1"/>
</dbReference>
<keyword evidence="2" id="KW-0813">Transport</keyword>
<evidence type="ECO:0000256" key="2">
    <source>
        <dbReference type="ARBA" id="ARBA00022448"/>
    </source>
</evidence>
<evidence type="ECO:0000256" key="1">
    <source>
        <dbReference type="ARBA" id="ARBA00004202"/>
    </source>
</evidence>
<evidence type="ECO:0000256" key="4">
    <source>
        <dbReference type="ARBA" id="ARBA00022840"/>
    </source>
</evidence>
<dbReference type="GO" id="GO:0055052">
    <property type="term" value="C:ATP-binding cassette (ABC) transporter complex, substrate-binding subunit-containing"/>
    <property type="evidence" value="ECO:0007669"/>
    <property type="project" value="TreeGrafter"/>
</dbReference>
<dbReference type="STRING" id="273075.gene:9571344"/>
<dbReference type="InterPro" id="IPR015855">
    <property type="entry name" value="ABC_transpr_MalK-like"/>
</dbReference>
<dbReference type="PaxDb" id="273075-Ta0130"/>
<dbReference type="EnsemblBacteria" id="CAC11277">
    <property type="protein sequence ID" value="CAC11277"/>
    <property type="gene ID" value="CAC11277"/>
</dbReference>
<dbReference type="InParanoid" id="Q9HLU5"/>
<dbReference type="SUPFAM" id="SSF52540">
    <property type="entry name" value="P-loop containing nucleoside triphosphate hydrolases"/>
    <property type="match status" value="1"/>
</dbReference>
<accession>Q9HLU5</accession>
<dbReference type="GO" id="GO:0140359">
    <property type="term" value="F:ABC-type transporter activity"/>
    <property type="evidence" value="ECO:0007669"/>
    <property type="project" value="InterPro"/>
</dbReference>
<protein>
    <submittedName>
        <fullName evidence="6">Probable trehalose/maltose transport ATP-hydrolyzing subunit MalK</fullName>
    </submittedName>
</protein>
<evidence type="ECO:0000313" key="7">
    <source>
        <dbReference type="Proteomes" id="UP000001024"/>
    </source>
</evidence>
<dbReference type="InterPro" id="IPR012340">
    <property type="entry name" value="NA-bd_OB-fold"/>
</dbReference>
<dbReference type="InterPro" id="IPR047641">
    <property type="entry name" value="ABC_transpr_MalK/UgpC-like"/>
</dbReference>
<dbReference type="OrthoDB" id="18368at2157"/>
<dbReference type="SUPFAM" id="SSF50331">
    <property type="entry name" value="MOP-like"/>
    <property type="match status" value="1"/>
</dbReference>
<evidence type="ECO:0000259" key="5">
    <source>
        <dbReference type="PROSITE" id="PS50893"/>
    </source>
</evidence>
<dbReference type="CDD" id="cd03301">
    <property type="entry name" value="ABC_MalK_N"/>
    <property type="match status" value="1"/>
</dbReference>
<name>Q9HLU5_THEAC</name>
<dbReference type="HOGENOM" id="CLU_000604_1_1_2"/>
<dbReference type="EMBL" id="AL445063">
    <property type="protein sequence ID" value="CAC11277.1"/>
    <property type="molecule type" value="Genomic_DNA"/>
</dbReference>
<reference evidence="6 7" key="1">
    <citation type="journal article" date="2000" name="Nature">
        <title>The genome sequence of the thermoacidophilic scavenger Thermoplasma acidophilum.</title>
        <authorList>
            <person name="Ruepp A."/>
            <person name="Graml W."/>
            <person name="Santos-Martinez M.L."/>
            <person name="Koretke K.K."/>
            <person name="Volker C."/>
            <person name="Mewes H.W."/>
            <person name="Frishman D."/>
            <person name="Stocker S."/>
            <person name="Lupas A.N."/>
            <person name="Baumeister W."/>
        </authorList>
    </citation>
    <scope>NUCLEOTIDE SEQUENCE [LARGE SCALE GENOMIC DNA]</scope>
    <source>
        <strain evidence="7">ATCC 25905 / DSM 1728 / JCM 9062 / NBRC 15155 / AMRC-C165</strain>
    </source>
</reference>
<evidence type="ECO:0000256" key="3">
    <source>
        <dbReference type="ARBA" id="ARBA00022741"/>
    </source>
</evidence>
<dbReference type="AlphaFoldDB" id="Q9HLU5"/>
<dbReference type="PROSITE" id="PS00211">
    <property type="entry name" value="ABC_TRANSPORTER_1"/>
    <property type="match status" value="1"/>
</dbReference>
<dbReference type="PANTHER" id="PTHR43875">
    <property type="entry name" value="MALTODEXTRIN IMPORT ATP-BINDING PROTEIN MSMX"/>
    <property type="match status" value="1"/>
</dbReference>
<dbReference type="InterPro" id="IPR003439">
    <property type="entry name" value="ABC_transporter-like_ATP-bd"/>
</dbReference>
<keyword evidence="7" id="KW-1185">Reference proteome</keyword>
<dbReference type="GO" id="GO:0016887">
    <property type="term" value="F:ATP hydrolysis activity"/>
    <property type="evidence" value="ECO:0007669"/>
    <property type="project" value="InterPro"/>
</dbReference>
<dbReference type="Gene3D" id="3.40.50.300">
    <property type="entry name" value="P-loop containing nucleotide triphosphate hydrolases"/>
    <property type="match status" value="1"/>
</dbReference>
<dbReference type="FunFam" id="3.40.50.300:FF:000042">
    <property type="entry name" value="Maltose/maltodextrin ABC transporter, ATP-binding protein"/>
    <property type="match status" value="1"/>
</dbReference>
<dbReference type="PROSITE" id="PS50893">
    <property type="entry name" value="ABC_TRANSPORTER_2"/>
    <property type="match status" value="1"/>
</dbReference>
<dbReference type="eggNOG" id="arCOG00175">
    <property type="taxonomic scope" value="Archaea"/>
</dbReference>
<dbReference type="KEGG" id="tac:Ta0130"/>
<dbReference type="GO" id="GO:0008643">
    <property type="term" value="P:carbohydrate transport"/>
    <property type="evidence" value="ECO:0007669"/>
    <property type="project" value="InterPro"/>
</dbReference>
<keyword evidence="4" id="KW-0067">ATP-binding</keyword>
<dbReference type="PANTHER" id="PTHR43875:SF1">
    <property type="entry name" value="OSMOPROTECTIVE COMPOUNDS UPTAKE ATP-BINDING PROTEIN GGTA"/>
    <property type="match status" value="1"/>
</dbReference>
<organism evidence="6 7">
    <name type="scientific">Thermoplasma acidophilum (strain ATCC 25905 / DSM 1728 / JCM 9062 / NBRC 15155 / AMRC-C165)</name>
    <dbReference type="NCBI Taxonomy" id="273075"/>
    <lineage>
        <taxon>Archaea</taxon>
        <taxon>Methanobacteriati</taxon>
        <taxon>Thermoplasmatota</taxon>
        <taxon>Thermoplasmata</taxon>
        <taxon>Thermoplasmatales</taxon>
        <taxon>Thermoplasmataceae</taxon>
        <taxon>Thermoplasma</taxon>
    </lineage>
</organism>
<dbReference type="Gene3D" id="2.40.50.140">
    <property type="entry name" value="Nucleic acid-binding proteins"/>
    <property type="match status" value="1"/>
</dbReference>
<sequence>MTVVRLEHVTRDFGKNSPNGPHTGVFDINLTINNGEFFVILGPSGSGKSTMLRIIAGLEKVDSGHIFLDEYEITDFPPKDRDMAMVFQNYALYPFMTVYDNIAFPLKIQKISKQEIDERVREVAKLLDIEGILNMKPGQISGGQRQRVALGRAIIRRPAVFLMDEPLSNLDAKLRGTMRVELKKLHEQLGITTIYVTHDQIEAMTLADRVGVINRGNLIQVGGPMDVYDSPANTFIAGFVGDPPINFIDGTIVTEGRDKILRINEFKLDIGQEFPDNVAEVTVGIRPEDIGEGDEGFVAELEAIQPLGRRRLEYYIVKNTGTRIVRATSLLQERRIGEEVKLIPLNNRLLIFDKSSGKLLWNGKKISVAEA</sequence>
<proteinExistence type="predicted"/>
<dbReference type="InterPro" id="IPR017871">
    <property type="entry name" value="ABC_transporter-like_CS"/>
</dbReference>
<dbReference type="Pfam" id="PF17912">
    <property type="entry name" value="OB_MalK"/>
    <property type="match status" value="1"/>
</dbReference>
<keyword evidence="3" id="KW-0547">Nucleotide-binding</keyword>
<dbReference type="Gene3D" id="2.40.50.100">
    <property type="match status" value="1"/>
</dbReference>
<dbReference type="InterPro" id="IPR040582">
    <property type="entry name" value="OB_MalK-like"/>
</dbReference>
<dbReference type="Proteomes" id="UP000001024">
    <property type="component" value="Chromosome"/>
</dbReference>
<dbReference type="GO" id="GO:0005524">
    <property type="term" value="F:ATP binding"/>
    <property type="evidence" value="ECO:0007669"/>
    <property type="project" value="UniProtKB-KW"/>
</dbReference>
<dbReference type="InterPro" id="IPR003593">
    <property type="entry name" value="AAA+_ATPase"/>
</dbReference>
<feature type="domain" description="ABC transporter" evidence="5">
    <location>
        <begin position="4"/>
        <end position="240"/>
    </location>
</feature>
<dbReference type="Pfam" id="PF00005">
    <property type="entry name" value="ABC_tran"/>
    <property type="match status" value="1"/>
</dbReference>
<evidence type="ECO:0000313" key="6">
    <source>
        <dbReference type="EMBL" id="CAC11277.1"/>
    </source>
</evidence>
<dbReference type="InterPro" id="IPR008995">
    <property type="entry name" value="Mo/tungstate-bd_C_term_dom"/>
</dbReference>
<dbReference type="SMART" id="SM00382">
    <property type="entry name" value="AAA"/>
    <property type="match status" value="1"/>
</dbReference>
<dbReference type="InterPro" id="IPR027417">
    <property type="entry name" value="P-loop_NTPase"/>
</dbReference>
<comment type="subcellular location">
    <subcellularLocation>
        <location evidence="1">Cell membrane</location>
        <topology evidence="1">Peripheral membrane protein</topology>
    </subcellularLocation>
</comment>
<gene>
    <name evidence="6" type="ordered locus">Ta0130</name>
</gene>